<dbReference type="RefSeq" id="WP_131595951.1">
    <property type="nucleotide sequence ID" value="NZ_SJSL01000002.1"/>
</dbReference>
<proteinExistence type="predicted"/>
<dbReference type="Proteomes" id="UP000293347">
    <property type="component" value="Unassembled WGS sequence"/>
</dbReference>
<organism evidence="2 3">
    <name type="scientific">Pedobacter psychroterrae</name>
    <dbReference type="NCBI Taxonomy" id="2530453"/>
    <lineage>
        <taxon>Bacteria</taxon>
        <taxon>Pseudomonadati</taxon>
        <taxon>Bacteroidota</taxon>
        <taxon>Sphingobacteriia</taxon>
        <taxon>Sphingobacteriales</taxon>
        <taxon>Sphingobacteriaceae</taxon>
        <taxon>Pedobacter</taxon>
    </lineage>
</organism>
<name>A0A4R0NM41_9SPHI</name>
<protein>
    <submittedName>
        <fullName evidence="2">Uncharacterized protein</fullName>
    </submittedName>
</protein>
<feature type="region of interest" description="Disordered" evidence="1">
    <location>
        <begin position="63"/>
        <end position="85"/>
    </location>
</feature>
<accession>A0A4R0NM41</accession>
<dbReference type="AlphaFoldDB" id="A0A4R0NM41"/>
<evidence type="ECO:0000313" key="2">
    <source>
        <dbReference type="EMBL" id="TCD01259.1"/>
    </source>
</evidence>
<reference evidence="2 3" key="1">
    <citation type="submission" date="2019-02" db="EMBL/GenBank/DDBJ databases">
        <title>Pedobacter sp. RP-1-14 sp. nov., isolated from Arctic soil.</title>
        <authorList>
            <person name="Dahal R.H."/>
        </authorList>
    </citation>
    <scope>NUCLEOTIDE SEQUENCE [LARGE SCALE GENOMIC DNA]</scope>
    <source>
        <strain evidence="2 3">RP-1-14</strain>
    </source>
</reference>
<dbReference type="EMBL" id="SJSL01000002">
    <property type="protein sequence ID" value="TCD01259.1"/>
    <property type="molecule type" value="Genomic_DNA"/>
</dbReference>
<evidence type="ECO:0000256" key="1">
    <source>
        <dbReference type="SAM" id="MobiDB-lite"/>
    </source>
</evidence>
<gene>
    <name evidence="2" type="ORF">EZ437_10920</name>
</gene>
<keyword evidence="3" id="KW-1185">Reference proteome</keyword>
<evidence type="ECO:0000313" key="3">
    <source>
        <dbReference type="Proteomes" id="UP000293347"/>
    </source>
</evidence>
<comment type="caution">
    <text evidence="2">The sequence shown here is derived from an EMBL/GenBank/DDBJ whole genome shotgun (WGS) entry which is preliminary data.</text>
</comment>
<sequence>MNKLKMNLDALLGEMEPLTLDELNSLRGGYGGYYGYDTWNEFLAAADSGDIGAGEYHNVDASLPSGGASGGSGPSQSGGDNGPGYDYTVQKISGGQLIYIVDGYVIPWDGNGLCTFGAVAKVTGGDHSRKVELFMDYKRNGGIVAADPSHPGIDGHSNVVTGVATSNSMVSGLLNAAGKSNTILTNQTDRDAHLANGKEMIVGEGSDHTIILQSKLGNGAPGGPALDHYTYWDPVSETTGEIHKNDIDWSLSVGVN</sequence>